<evidence type="ECO:0000256" key="3">
    <source>
        <dbReference type="ARBA" id="ARBA00022630"/>
    </source>
</evidence>
<keyword evidence="3 6" id="KW-0285">Flavoprotein</keyword>
<keyword evidence="8" id="KW-1185">Reference proteome</keyword>
<dbReference type="AlphaFoldDB" id="A0A5M6IRB3"/>
<dbReference type="InterPro" id="IPR003171">
    <property type="entry name" value="Mehydrof_redctse-like"/>
</dbReference>
<evidence type="ECO:0000256" key="6">
    <source>
        <dbReference type="RuleBase" id="RU003862"/>
    </source>
</evidence>
<comment type="similarity">
    <text evidence="6">Belongs to the methylenetetrahydrofolate reductase family.</text>
</comment>
<dbReference type="Gene3D" id="3.20.20.220">
    <property type="match status" value="1"/>
</dbReference>
<comment type="pathway">
    <text evidence="2 6">One-carbon metabolism; tetrahydrofolate interconversion.</text>
</comment>
<organism evidence="7 8">
    <name type="scientific">Rhodovastum atsumiense</name>
    <dbReference type="NCBI Taxonomy" id="504468"/>
    <lineage>
        <taxon>Bacteria</taxon>
        <taxon>Pseudomonadati</taxon>
        <taxon>Pseudomonadota</taxon>
        <taxon>Alphaproteobacteria</taxon>
        <taxon>Acetobacterales</taxon>
        <taxon>Acetobacteraceae</taxon>
        <taxon>Rhodovastum</taxon>
    </lineage>
</organism>
<proteinExistence type="inferred from homology"/>
<keyword evidence="5 6" id="KW-0560">Oxidoreductase</keyword>
<evidence type="ECO:0000256" key="2">
    <source>
        <dbReference type="ARBA" id="ARBA00004777"/>
    </source>
</evidence>
<evidence type="ECO:0000313" key="7">
    <source>
        <dbReference type="EMBL" id="KAA5610832.1"/>
    </source>
</evidence>
<name>A0A5M6IRB3_9PROT</name>
<comment type="cofactor">
    <cofactor evidence="1 6">
        <name>FAD</name>
        <dbReference type="ChEBI" id="CHEBI:57692"/>
    </cofactor>
</comment>
<accession>A0A5M6IRB3</accession>
<evidence type="ECO:0000256" key="1">
    <source>
        <dbReference type="ARBA" id="ARBA00001974"/>
    </source>
</evidence>
<dbReference type="GO" id="GO:0004489">
    <property type="term" value="F:methylenetetrahydrofolate reductase [NAD(P)H] activity"/>
    <property type="evidence" value="ECO:0007669"/>
    <property type="project" value="InterPro"/>
</dbReference>
<dbReference type="GO" id="GO:0035999">
    <property type="term" value="P:tetrahydrofolate interconversion"/>
    <property type="evidence" value="ECO:0007669"/>
    <property type="project" value="UniProtKB-UniPathway"/>
</dbReference>
<comment type="caution">
    <text evidence="7">The sequence shown here is derived from an EMBL/GenBank/DDBJ whole genome shotgun (WGS) entry which is preliminary data.</text>
</comment>
<evidence type="ECO:0000313" key="8">
    <source>
        <dbReference type="Proteomes" id="UP000325255"/>
    </source>
</evidence>
<gene>
    <name evidence="7" type="ORF">F1189_17275</name>
</gene>
<dbReference type="GO" id="GO:0006555">
    <property type="term" value="P:methionine metabolic process"/>
    <property type="evidence" value="ECO:0007669"/>
    <property type="project" value="InterPro"/>
</dbReference>
<evidence type="ECO:0000256" key="4">
    <source>
        <dbReference type="ARBA" id="ARBA00022827"/>
    </source>
</evidence>
<dbReference type="Pfam" id="PF02219">
    <property type="entry name" value="MTHFR"/>
    <property type="match status" value="1"/>
</dbReference>
<dbReference type="OrthoDB" id="9803687at2"/>
<dbReference type="InterPro" id="IPR029041">
    <property type="entry name" value="FAD-linked_oxidoreductase-like"/>
</dbReference>
<dbReference type="EMBL" id="VWPK01000027">
    <property type="protein sequence ID" value="KAA5610832.1"/>
    <property type="molecule type" value="Genomic_DNA"/>
</dbReference>
<evidence type="ECO:0000256" key="5">
    <source>
        <dbReference type="ARBA" id="ARBA00023002"/>
    </source>
</evidence>
<reference evidence="7 8" key="1">
    <citation type="submission" date="2019-09" db="EMBL/GenBank/DDBJ databases">
        <title>Genome sequence of Rhodovastum atsumiense, a diverse member of the Acetobacteraceae family of non-sulfur purple photosynthetic bacteria.</title>
        <authorList>
            <person name="Meyer T."/>
            <person name="Kyndt J."/>
        </authorList>
    </citation>
    <scope>NUCLEOTIDE SEQUENCE [LARGE SCALE GENOMIC DNA]</scope>
    <source>
        <strain evidence="7 8">DSM 21279</strain>
    </source>
</reference>
<dbReference type="SUPFAM" id="SSF51730">
    <property type="entry name" value="FAD-linked oxidoreductase"/>
    <property type="match status" value="1"/>
</dbReference>
<keyword evidence="4 6" id="KW-0274">FAD</keyword>
<dbReference type="UniPathway" id="UPA00193"/>
<dbReference type="Proteomes" id="UP000325255">
    <property type="component" value="Unassembled WGS sequence"/>
</dbReference>
<sequence>MRISVELVPRSEAALLADAATVRDALPQASALNIPDLLRFPLRSWEACALTHGVMPASIPHIRAIDIPPGEDLPMAEAILAAGLTEILVIKGDPPHDMSRRTWPNSSEDIIRRCKRRHPGLRVYAAFDPYRQGFRDELDAVARKRDAGADGFFTQPLFDLRLLEICAEMLRGQCVFWGIAPVLGERSRAYWETTNRVIFPADFAATLEWNRDFARRALATIDELGGNAYLMPVRVNLDAYLRGLLPG</sequence>
<protein>
    <recommendedName>
        <fullName evidence="6">Methylenetetrahydrofolate reductase</fullName>
    </recommendedName>
</protein>